<dbReference type="CDD" id="cd07724">
    <property type="entry name" value="POD-like_MBL-fold"/>
    <property type="match status" value="1"/>
</dbReference>
<evidence type="ECO:0000313" key="3">
    <source>
        <dbReference type="EMBL" id="PSN67561.1"/>
    </source>
</evidence>
<dbReference type="FunFam" id="3.60.15.10:FF:000033">
    <property type="entry name" value="MBL fold metallo-hydrolase"/>
    <property type="match status" value="1"/>
</dbReference>
<keyword evidence="1" id="KW-0479">Metal-binding</keyword>
<dbReference type="AlphaFoldDB" id="A0A2T2NQ57"/>
<dbReference type="PANTHER" id="PTHR43084:SF1">
    <property type="entry name" value="PERSULFIDE DIOXYGENASE ETHE1, MITOCHONDRIAL"/>
    <property type="match status" value="1"/>
</dbReference>
<dbReference type="InterPro" id="IPR044528">
    <property type="entry name" value="POD-like_MBL-fold"/>
</dbReference>
<reference evidence="3 4" key="1">
    <citation type="journal article" date="2018" name="Front. Microbiol.">
        <title>Genome-Wide Analysis of Corynespora cassiicola Leaf Fall Disease Putative Effectors.</title>
        <authorList>
            <person name="Lopez D."/>
            <person name="Ribeiro S."/>
            <person name="Label P."/>
            <person name="Fumanal B."/>
            <person name="Venisse J.S."/>
            <person name="Kohler A."/>
            <person name="de Oliveira R.R."/>
            <person name="Labutti K."/>
            <person name="Lipzen A."/>
            <person name="Lail K."/>
            <person name="Bauer D."/>
            <person name="Ohm R.A."/>
            <person name="Barry K.W."/>
            <person name="Spatafora J."/>
            <person name="Grigoriev I.V."/>
            <person name="Martin F.M."/>
            <person name="Pujade-Renaud V."/>
        </authorList>
    </citation>
    <scope>NUCLEOTIDE SEQUENCE [LARGE SCALE GENOMIC DNA]</scope>
    <source>
        <strain evidence="3 4">Philippines</strain>
    </source>
</reference>
<dbReference type="SMART" id="SM00849">
    <property type="entry name" value="Lactamase_B"/>
    <property type="match status" value="1"/>
</dbReference>
<dbReference type="Gene3D" id="3.60.15.10">
    <property type="entry name" value="Ribonuclease Z/Hydroxyacylglutathione hydrolase-like"/>
    <property type="match status" value="1"/>
</dbReference>
<organism evidence="3 4">
    <name type="scientific">Corynespora cassiicola Philippines</name>
    <dbReference type="NCBI Taxonomy" id="1448308"/>
    <lineage>
        <taxon>Eukaryota</taxon>
        <taxon>Fungi</taxon>
        <taxon>Dikarya</taxon>
        <taxon>Ascomycota</taxon>
        <taxon>Pezizomycotina</taxon>
        <taxon>Dothideomycetes</taxon>
        <taxon>Pleosporomycetidae</taxon>
        <taxon>Pleosporales</taxon>
        <taxon>Corynesporascaceae</taxon>
        <taxon>Corynespora</taxon>
    </lineage>
</organism>
<accession>A0A2T2NQ57</accession>
<evidence type="ECO:0000313" key="4">
    <source>
        <dbReference type="Proteomes" id="UP000240883"/>
    </source>
</evidence>
<dbReference type="GO" id="GO:0046872">
    <property type="term" value="F:metal ion binding"/>
    <property type="evidence" value="ECO:0007669"/>
    <property type="project" value="UniProtKB-KW"/>
</dbReference>
<evidence type="ECO:0000259" key="2">
    <source>
        <dbReference type="SMART" id="SM00849"/>
    </source>
</evidence>
<dbReference type="OrthoDB" id="449487at2759"/>
<dbReference type="InterPro" id="IPR001279">
    <property type="entry name" value="Metallo-B-lactamas"/>
</dbReference>
<proteinExistence type="predicted"/>
<dbReference type="PANTHER" id="PTHR43084">
    <property type="entry name" value="PERSULFIDE DIOXYGENASE ETHE1"/>
    <property type="match status" value="1"/>
</dbReference>
<dbReference type="GO" id="GO:0006749">
    <property type="term" value="P:glutathione metabolic process"/>
    <property type="evidence" value="ECO:0007669"/>
    <property type="project" value="InterPro"/>
</dbReference>
<dbReference type="Pfam" id="PF00753">
    <property type="entry name" value="Lactamase_B"/>
    <property type="match status" value="1"/>
</dbReference>
<dbReference type="SUPFAM" id="SSF56281">
    <property type="entry name" value="Metallo-hydrolase/oxidoreductase"/>
    <property type="match status" value="1"/>
</dbReference>
<protein>
    <submittedName>
        <fullName evidence="3">Putative metallo-beta-lactamase domain protein</fullName>
    </submittedName>
</protein>
<gene>
    <name evidence="3" type="ORF">BS50DRAFT_633280</name>
</gene>
<dbReference type="GO" id="GO:0070813">
    <property type="term" value="P:hydrogen sulfide metabolic process"/>
    <property type="evidence" value="ECO:0007669"/>
    <property type="project" value="TreeGrafter"/>
</dbReference>
<sequence>MYTKTVSPDIAFTHSGEPIIHDEFETTTGTWQYIVADPSTRRAAIVDPVLDFDPATQSISTDSANKLLNLIGQKGYSIDWILETHAHADHLTSSFYLRTQLGRVQNHVPSVGIGKRIDQVQNMFAQRYMVPPKEYTAVFDKLFDDDEKFFIGNLEAAAIHLPGHTPDHMGYQIANNVFCGDSIFHPDIGTARCDFPGGSAKALFDSGRKLLSLSDDVKIWTGHDYPPAGRDKPVPFMTVKEHGEQNKHLKSGISEEEFVKLRHERDAALAAPRLLHQSLQINIRAGRLPEPTDAENVI</sequence>
<dbReference type="STRING" id="1448308.A0A2T2NQ57"/>
<dbReference type="GO" id="GO:0050313">
    <property type="term" value="F:sulfur dioxygenase activity"/>
    <property type="evidence" value="ECO:0007669"/>
    <property type="project" value="InterPro"/>
</dbReference>
<keyword evidence="4" id="KW-1185">Reference proteome</keyword>
<dbReference type="Proteomes" id="UP000240883">
    <property type="component" value="Unassembled WGS sequence"/>
</dbReference>
<feature type="domain" description="Metallo-beta-lactamase" evidence="2">
    <location>
        <begin position="29"/>
        <end position="223"/>
    </location>
</feature>
<evidence type="ECO:0000256" key="1">
    <source>
        <dbReference type="ARBA" id="ARBA00022723"/>
    </source>
</evidence>
<name>A0A2T2NQ57_CORCC</name>
<dbReference type="InterPro" id="IPR036866">
    <property type="entry name" value="RibonucZ/Hydroxyglut_hydro"/>
</dbReference>
<dbReference type="InterPro" id="IPR051682">
    <property type="entry name" value="Mito_Persulfide_Diox"/>
</dbReference>
<dbReference type="EMBL" id="KZ678134">
    <property type="protein sequence ID" value="PSN67561.1"/>
    <property type="molecule type" value="Genomic_DNA"/>
</dbReference>